<name>A0A263CZ32_9PSEU</name>
<evidence type="ECO:0000313" key="4">
    <source>
        <dbReference type="Proteomes" id="UP000242444"/>
    </source>
</evidence>
<accession>A0A263CZ32</accession>
<gene>
    <name evidence="3" type="ORF">CFN78_19900</name>
</gene>
<reference evidence="3 4" key="1">
    <citation type="submission" date="2017-07" db="EMBL/GenBank/DDBJ databases">
        <title>Amycolatopsis antarcticus sp. nov., isolated from the surface of an Antarcticus brown macroalga.</title>
        <authorList>
            <person name="Wang J."/>
            <person name="Leiva S."/>
            <person name="Huang J."/>
            <person name="Huang Y."/>
        </authorList>
    </citation>
    <scope>NUCLEOTIDE SEQUENCE [LARGE SCALE GENOMIC DNA]</scope>
    <source>
        <strain evidence="3 4">AU-G6</strain>
    </source>
</reference>
<comment type="caution">
    <text evidence="3">The sequence shown here is derived from an EMBL/GenBank/DDBJ whole genome shotgun (WGS) entry which is preliminary data.</text>
</comment>
<proteinExistence type="predicted"/>
<evidence type="ECO:0000256" key="1">
    <source>
        <dbReference type="SAM" id="MobiDB-lite"/>
    </source>
</evidence>
<dbReference type="RefSeq" id="WP_094864370.1">
    <property type="nucleotide sequence ID" value="NZ_NKYE01000013.1"/>
</dbReference>
<feature type="region of interest" description="Disordered" evidence="1">
    <location>
        <begin position="1"/>
        <end position="54"/>
    </location>
</feature>
<sequence>MSEPEDPEHLLAQALRAQATRAPHRDPGQPAEGTRTGGEATVEPPGAYSYGLLSGDDASSLEAENAALGPAEPDTVRHPAPRAAAGPVAMRWVLLLAVLLGLAAGAVVGVITLV</sequence>
<dbReference type="Proteomes" id="UP000242444">
    <property type="component" value="Unassembled WGS sequence"/>
</dbReference>
<protein>
    <submittedName>
        <fullName evidence="3">Uncharacterized protein</fullName>
    </submittedName>
</protein>
<evidence type="ECO:0000256" key="2">
    <source>
        <dbReference type="SAM" id="Phobius"/>
    </source>
</evidence>
<keyword evidence="2" id="KW-0472">Membrane</keyword>
<dbReference type="EMBL" id="NKYE01000013">
    <property type="protein sequence ID" value="OZM71422.1"/>
    <property type="molecule type" value="Genomic_DNA"/>
</dbReference>
<keyword evidence="2" id="KW-1133">Transmembrane helix</keyword>
<keyword evidence="2" id="KW-0812">Transmembrane</keyword>
<feature type="compositionally biased region" description="Low complexity" evidence="1">
    <location>
        <begin position="10"/>
        <end position="21"/>
    </location>
</feature>
<feature type="transmembrane region" description="Helical" evidence="2">
    <location>
        <begin position="92"/>
        <end position="113"/>
    </location>
</feature>
<keyword evidence="4" id="KW-1185">Reference proteome</keyword>
<dbReference type="InParanoid" id="A0A263CZ32"/>
<evidence type="ECO:0000313" key="3">
    <source>
        <dbReference type="EMBL" id="OZM71422.1"/>
    </source>
</evidence>
<dbReference type="AlphaFoldDB" id="A0A263CZ32"/>
<organism evidence="3 4">
    <name type="scientific">Amycolatopsis antarctica</name>
    <dbReference type="NCBI Taxonomy" id="1854586"/>
    <lineage>
        <taxon>Bacteria</taxon>
        <taxon>Bacillati</taxon>
        <taxon>Actinomycetota</taxon>
        <taxon>Actinomycetes</taxon>
        <taxon>Pseudonocardiales</taxon>
        <taxon>Pseudonocardiaceae</taxon>
        <taxon>Amycolatopsis</taxon>
    </lineage>
</organism>